<dbReference type="Proteomes" id="UP000054532">
    <property type="component" value="Unassembled WGS sequence"/>
</dbReference>
<feature type="region of interest" description="Disordered" evidence="1">
    <location>
        <begin position="48"/>
        <end position="100"/>
    </location>
</feature>
<dbReference type="AlphaFoldDB" id="W2NHB3"/>
<dbReference type="EMBL" id="KI692735">
    <property type="protein sequence ID" value="ETM47084.1"/>
    <property type="molecule type" value="Genomic_DNA"/>
</dbReference>
<feature type="compositionally biased region" description="Basic and acidic residues" evidence="1">
    <location>
        <begin position="51"/>
        <end position="66"/>
    </location>
</feature>
<sequence length="344" mass="37469">MQPPVLNSQISRLIDLERCDCKSDDVALFDLILEHAKVQQRFHRMSQDYAAKSDSKSVKSEKKQGETGKPAATASPTSNIGAARSSTTARPSRSPPQESCLACKGPHWLKNCPSATDEQREEARKKYRGVEEQRSGAFRSKAARYAVPGAMPSLSTTPLSTPVDAKMADGRSVRCNEEVRLDLELVTIAGTVSMRSVACVVLPGDGDEFLRGQDALRTLGIDVEAQLAQVAGPSLFTADNDDFPVGDGLPERSSEPDTNAALGDRMVREVANGLPAECIGVVQETLTEYQDVWRKTIGPGPPALVEPLRVTIQDGAVPHRSAPRRYFKLSLFESMLEICWTTAW</sequence>
<evidence type="ECO:0000313" key="2">
    <source>
        <dbReference type="EMBL" id="ETM47084.1"/>
    </source>
</evidence>
<reference evidence="2" key="1">
    <citation type="submission" date="2013-11" db="EMBL/GenBank/DDBJ databases">
        <title>The Genome Sequence of Phytophthora parasitica IAC_01/95.</title>
        <authorList>
            <consortium name="The Broad Institute Genomics Platform"/>
            <person name="Russ C."/>
            <person name="Tyler B."/>
            <person name="Panabieres F."/>
            <person name="Shan W."/>
            <person name="Tripathy S."/>
            <person name="Grunwald N."/>
            <person name="Machado M."/>
            <person name="Johnson C.S."/>
            <person name="Arredondo F."/>
            <person name="Hong C."/>
            <person name="Coffey M."/>
            <person name="Young S.K."/>
            <person name="Zeng Q."/>
            <person name="Gargeya S."/>
            <person name="Fitzgerald M."/>
            <person name="Abouelleil A."/>
            <person name="Alvarado L."/>
            <person name="Chapman S.B."/>
            <person name="Gainer-Dewar J."/>
            <person name="Goldberg J."/>
            <person name="Griggs A."/>
            <person name="Gujja S."/>
            <person name="Hansen M."/>
            <person name="Howarth C."/>
            <person name="Imamovic A."/>
            <person name="Ireland A."/>
            <person name="Larimer J."/>
            <person name="McCowan C."/>
            <person name="Murphy C."/>
            <person name="Pearson M."/>
            <person name="Poon T.W."/>
            <person name="Priest M."/>
            <person name="Roberts A."/>
            <person name="Saif S."/>
            <person name="Shea T."/>
            <person name="Sykes S."/>
            <person name="Wortman J."/>
            <person name="Nusbaum C."/>
            <person name="Birren B."/>
        </authorList>
    </citation>
    <scope>NUCLEOTIDE SEQUENCE [LARGE SCALE GENOMIC DNA]</scope>
    <source>
        <strain evidence="2">IAC_01/95</strain>
    </source>
</reference>
<evidence type="ECO:0000256" key="1">
    <source>
        <dbReference type="SAM" id="MobiDB-lite"/>
    </source>
</evidence>
<gene>
    <name evidence="2" type="ORF">L914_08150</name>
</gene>
<accession>W2NHB3</accession>
<protein>
    <submittedName>
        <fullName evidence="2">Uncharacterized protein</fullName>
    </submittedName>
</protein>
<dbReference type="VEuPathDB" id="FungiDB:PPTG_23088"/>
<organism evidence="2">
    <name type="scientific">Phytophthora nicotianae</name>
    <name type="common">Potato buckeye rot agent</name>
    <name type="synonym">Phytophthora parasitica</name>
    <dbReference type="NCBI Taxonomy" id="4792"/>
    <lineage>
        <taxon>Eukaryota</taxon>
        <taxon>Sar</taxon>
        <taxon>Stramenopiles</taxon>
        <taxon>Oomycota</taxon>
        <taxon>Peronosporomycetes</taxon>
        <taxon>Peronosporales</taxon>
        <taxon>Peronosporaceae</taxon>
        <taxon>Phytophthora</taxon>
    </lineage>
</organism>
<name>W2NHB3_PHYNI</name>
<feature type="compositionally biased region" description="Low complexity" evidence="1">
    <location>
        <begin position="82"/>
        <end position="96"/>
    </location>
</feature>
<proteinExistence type="predicted"/>